<comment type="caution">
    <text evidence="6">The sequence shown here is derived from an EMBL/GenBank/DDBJ whole genome shotgun (WGS) entry which is preliminary data.</text>
</comment>
<keyword evidence="3" id="KW-0694">RNA-binding</keyword>
<reference evidence="6 8" key="1">
    <citation type="submission" date="2018-10" db="EMBL/GenBank/DDBJ databases">
        <title>Draft genome sequence of the microsporidian Tubulinosema ratisbonensis.</title>
        <authorList>
            <person name="Polonais V."/>
            <person name="Peyretaillade E."/>
            <person name="Niehus S."/>
            <person name="Wawrzyniak I."/>
            <person name="Franchet A."/>
            <person name="Gaspin C."/>
            <person name="Reichstadt M."/>
            <person name="Belser C."/>
            <person name="Labadie K."/>
            <person name="Delbac F."/>
            <person name="Ferrandon D."/>
        </authorList>
    </citation>
    <scope>NUCLEOTIDE SEQUENCE [LARGE SCALE GENOMIC DNA]</scope>
    <source>
        <strain evidence="6 8">Franzen</strain>
    </source>
</reference>
<dbReference type="SUPFAM" id="SSF50182">
    <property type="entry name" value="Sm-like ribonucleoproteins"/>
    <property type="match status" value="1"/>
</dbReference>
<organism evidence="6 8">
    <name type="scientific">Tubulinosema ratisbonensis</name>
    <dbReference type="NCBI Taxonomy" id="291195"/>
    <lineage>
        <taxon>Eukaryota</taxon>
        <taxon>Fungi</taxon>
        <taxon>Fungi incertae sedis</taxon>
        <taxon>Microsporidia</taxon>
        <taxon>Tubulinosematoidea</taxon>
        <taxon>Tubulinosematidae</taxon>
        <taxon>Tubulinosema</taxon>
    </lineage>
</organism>
<keyword evidence="2" id="KW-0507">mRNA processing</keyword>
<dbReference type="PANTHER" id="PTHR15588">
    <property type="entry name" value="LSM1"/>
    <property type="match status" value="1"/>
</dbReference>
<dbReference type="GO" id="GO:0003729">
    <property type="term" value="F:mRNA binding"/>
    <property type="evidence" value="ECO:0007669"/>
    <property type="project" value="TreeGrafter"/>
</dbReference>
<dbReference type="EMBL" id="RCSS01000055">
    <property type="protein sequence ID" value="RVD93288.1"/>
    <property type="molecule type" value="Genomic_DNA"/>
</dbReference>
<dbReference type="InterPro" id="IPR044642">
    <property type="entry name" value="PTHR15588"/>
</dbReference>
<sequence>MDTTEEILGTKDNEQFLDKPVIVVMKDGKCLQGIFRSFDQFNNITLEDVNEREYQEGMFKERNIDLFVIRGESIFFFGIGKYDDSKYKMIE</sequence>
<keyword evidence="4" id="KW-0687">Ribonucleoprotein</keyword>
<accession>A0A437AJK7</accession>
<dbReference type="EMBL" id="RCSS01000564">
    <property type="protein sequence ID" value="RVD91335.1"/>
    <property type="molecule type" value="Genomic_DNA"/>
</dbReference>
<dbReference type="GO" id="GO:0000932">
    <property type="term" value="C:P-body"/>
    <property type="evidence" value="ECO:0007669"/>
    <property type="project" value="TreeGrafter"/>
</dbReference>
<evidence type="ECO:0000313" key="8">
    <source>
        <dbReference type="Proteomes" id="UP000282876"/>
    </source>
</evidence>
<dbReference type="STRING" id="291195.A0A437AJK7"/>
<dbReference type="InterPro" id="IPR010920">
    <property type="entry name" value="LSM_dom_sf"/>
</dbReference>
<dbReference type="OrthoDB" id="10263346at2759"/>
<dbReference type="InterPro" id="IPR047575">
    <property type="entry name" value="Sm"/>
</dbReference>
<dbReference type="PROSITE" id="PS52002">
    <property type="entry name" value="SM"/>
    <property type="match status" value="1"/>
</dbReference>
<proteinExistence type="inferred from homology"/>
<dbReference type="PANTHER" id="PTHR15588:SF8">
    <property type="entry name" value="U6 SNRNA-ASSOCIATED SM-LIKE PROTEIN LSM1"/>
    <property type="match status" value="1"/>
</dbReference>
<evidence type="ECO:0000313" key="6">
    <source>
        <dbReference type="EMBL" id="RVD91335.1"/>
    </source>
</evidence>
<evidence type="ECO:0000313" key="7">
    <source>
        <dbReference type="EMBL" id="RVD93288.1"/>
    </source>
</evidence>
<dbReference type="GO" id="GO:1990904">
    <property type="term" value="C:ribonucleoprotein complex"/>
    <property type="evidence" value="ECO:0007669"/>
    <property type="project" value="UniProtKB-KW"/>
</dbReference>
<name>A0A437AJK7_9MICR</name>
<dbReference type="GO" id="GO:0000290">
    <property type="term" value="P:deadenylation-dependent decapping of nuclear-transcribed mRNA"/>
    <property type="evidence" value="ECO:0007669"/>
    <property type="project" value="TreeGrafter"/>
</dbReference>
<dbReference type="Gene3D" id="2.30.30.100">
    <property type="match status" value="1"/>
</dbReference>
<keyword evidence="8" id="KW-1185">Reference proteome</keyword>
<dbReference type="VEuPathDB" id="MicrosporidiaDB:TUBRATIS_22170"/>
<dbReference type="Pfam" id="PF01423">
    <property type="entry name" value="LSM"/>
    <property type="match status" value="1"/>
</dbReference>
<comment type="similarity">
    <text evidence="1">Belongs to the snRNP Sm proteins family.</text>
</comment>
<evidence type="ECO:0000259" key="5">
    <source>
        <dbReference type="PROSITE" id="PS52002"/>
    </source>
</evidence>
<feature type="domain" description="Sm" evidence="5">
    <location>
        <begin position="8"/>
        <end position="73"/>
    </location>
</feature>
<evidence type="ECO:0000256" key="1">
    <source>
        <dbReference type="ARBA" id="ARBA00006850"/>
    </source>
</evidence>
<dbReference type="SMART" id="SM00651">
    <property type="entry name" value="Sm"/>
    <property type="match status" value="1"/>
</dbReference>
<dbReference type="VEuPathDB" id="MicrosporidiaDB:TUBRATIS_001840"/>
<dbReference type="InterPro" id="IPR001163">
    <property type="entry name" value="Sm_dom_euk/arc"/>
</dbReference>
<gene>
    <name evidence="7" type="ORF">TUBRATIS_001840</name>
    <name evidence="6" type="ORF">TUBRATIS_22170</name>
</gene>
<evidence type="ECO:0000256" key="4">
    <source>
        <dbReference type="ARBA" id="ARBA00023274"/>
    </source>
</evidence>
<dbReference type="Proteomes" id="UP000282876">
    <property type="component" value="Unassembled WGS sequence"/>
</dbReference>
<protein>
    <submittedName>
        <fullName evidence="6">LSM domain-containing protein</fullName>
    </submittedName>
</protein>
<dbReference type="AlphaFoldDB" id="A0A437AJK7"/>
<evidence type="ECO:0000256" key="2">
    <source>
        <dbReference type="ARBA" id="ARBA00022664"/>
    </source>
</evidence>
<evidence type="ECO:0000256" key="3">
    <source>
        <dbReference type="ARBA" id="ARBA00022884"/>
    </source>
</evidence>
<dbReference type="GO" id="GO:1990726">
    <property type="term" value="C:Lsm1-7-Pat1 complex"/>
    <property type="evidence" value="ECO:0007669"/>
    <property type="project" value="TreeGrafter"/>
</dbReference>
<dbReference type="GO" id="GO:0006397">
    <property type="term" value="P:mRNA processing"/>
    <property type="evidence" value="ECO:0007669"/>
    <property type="project" value="UniProtKB-KW"/>
</dbReference>